<gene>
    <name evidence="2" type="ORF">GCM10010842_29880</name>
</gene>
<dbReference type="InterPro" id="IPR001853">
    <property type="entry name" value="DSBA-like_thioredoxin_dom"/>
</dbReference>
<comment type="caution">
    <text evidence="2">The sequence shown here is derived from an EMBL/GenBank/DDBJ whole genome shotgun (WGS) entry which is preliminary data.</text>
</comment>
<dbReference type="Pfam" id="PF01323">
    <property type="entry name" value="DSBA"/>
    <property type="match status" value="1"/>
</dbReference>
<evidence type="ECO:0000259" key="1">
    <source>
        <dbReference type="Pfam" id="PF01323"/>
    </source>
</evidence>
<dbReference type="PANTHER" id="PTHR13887:SF41">
    <property type="entry name" value="THIOREDOXIN SUPERFAMILY PROTEIN"/>
    <property type="match status" value="1"/>
</dbReference>
<protein>
    <submittedName>
        <fullName evidence="2">DSBA oxidoreductase</fullName>
    </submittedName>
</protein>
<dbReference type="SUPFAM" id="SSF52833">
    <property type="entry name" value="Thioredoxin-like"/>
    <property type="match status" value="1"/>
</dbReference>
<dbReference type="InterPro" id="IPR036249">
    <property type="entry name" value="Thioredoxin-like_sf"/>
</dbReference>
<proteinExistence type="predicted"/>
<dbReference type="EMBL" id="BMOR01000017">
    <property type="protein sequence ID" value="GGN42956.1"/>
    <property type="molecule type" value="Genomic_DNA"/>
</dbReference>
<organism evidence="2 3">
    <name type="scientific">Deinococcus daejeonensis</name>
    <dbReference type="NCBI Taxonomy" id="1007098"/>
    <lineage>
        <taxon>Bacteria</taxon>
        <taxon>Thermotogati</taxon>
        <taxon>Deinococcota</taxon>
        <taxon>Deinococci</taxon>
        <taxon>Deinococcales</taxon>
        <taxon>Deinococcaceae</taxon>
        <taxon>Deinococcus</taxon>
    </lineage>
</organism>
<keyword evidence="3" id="KW-1185">Reference proteome</keyword>
<reference evidence="3" key="1">
    <citation type="journal article" date="2019" name="Int. J. Syst. Evol. Microbiol.">
        <title>The Global Catalogue of Microorganisms (GCM) 10K type strain sequencing project: providing services to taxonomists for standard genome sequencing and annotation.</title>
        <authorList>
            <consortium name="The Broad Institute Genomics Platform"/>
            <consortium name="The Broad Institute Genome Sequencing Center for Infectious Disease"/>
            <person name="Wu L."/>
            <person name="Ma J."/>
        </authorList>
    </citation>
    <scope>NUCLEOTIDE SEQUENCE [LARGE SCALE GENOMIC DNA]</scope>
    <source>
        <strain evidence="3">JCM 16918</strain>
    </source>
</reference>
<dbReference type="PANTHER" id="PTHR13887">
    <property type="entry name" value="GLUTATHIONE S-TRANSFERASE KAPPA"/>
    <property type="match status" value="1"/>
</dbReference>
<dbReference type="Gene3D" id="3.40.30.10">
    <property type="entry name" value="Glutaredoxin"/>
    <property type="match status" value="1"/>
</dbReference>
<name>A0ABQ2JDL6_9DEIO</name>
<dbReference type="CDD" id="cd03024">
    <property type="entry name" value="DsbA_FrnE"/>
    <property type="match status" value="1"/>
</dbReference>
<accession>A0ABQ2JDL6</accession>
<sequence>MVYFTKYARIQGMTQIFTPSAPERLRVDIWSDVACPWCYIGKRRFEQALSAFPHRDQVEVVWHAFELDPGTPPEQPLTMRDALAKKYGRTAEDAQGMMDHVTRTAAGEGLEYHFERACLGNTFSAHQLIHHAAQHGRQDAMKERLLRAYMSDGDLVSDLDTLVRLAQEVGLDGAEVRTALLDGRHAHAVRQDEAQAQALGISGVPFFVLGGKYGVSGAQDPQTLLGALNQVWDETHPAPLQMLGTETPADGCEDGQCAVPDRA</sequence>
<dbReference type="Proteomes" id="UP000645517">
    <property type="component" value="Unassembled WGS sequence"/>
</dbReference>
<evidence type="ECO:0000313" key="3">
    <source>
        <dbReference type="Proteomes" id="UP000645517"/>
    </source>
</evidence>
<evidence type="ECO:0000313" key="2">
    <source>
        <dbReference type="EMBL" id="GGN42956.1"/>
    </source>
</evidence>
<feature type="domain" description="DSBA-like thioredoxin" evidence="1">
    <location>
        <begin position="26"/>
        <end position="228"/>
    </location>
</feature>